<keyword evidence="1" id="KW-1133">Transmembrane helix</keyword>
<evidence type="ECO:0000256" key="1">
    <source>
        <dbReference type="SAM" id="Phobius"/>
    </source>
</evidence>
<keyword evidence="1" id="KW-0812">Transmembrane</keyword>
<name>A0ABT3G9K8_9BACT</name>
<evidence type="ECO:0000313" key="2">
    <source>
        <dbReference type="EMBL" id="MCW1916523.1"/>
    </source>
</evidence>
<dbReference type="EMBL" id="JAPDDR010000016">
    <property type="protein sequence ID" value="MCW1916523.1"/>
    <property type="molecule type" value="Genomic_DNA"/>
</dbReference>
<keyword evidence="3" id="KW-1185">Reference proteome</keyword>
<sequence length="81" mass="9046">MPLSEKTKLRLMMPFAISPIMKWGAGPGIVGLILMAIGVVKEVGWLMVAGSILAAPVFWCYFVVAFVFLPYLVFDRLRKRS</sequence>
<organism evidence="2 3">
    <name type="scientific">Luteolibacter rhizosphaerae</name>
    <dbReference type="NCBI Taxonomy" id="2989719"/>
    <lineage>
        <taxon>Bacteria</taxon>
        <taxon>Pseudomonadati</taxon>
        <taxon>Verrucomicrobiota</taxon>
        <taxon>Verrucomicrobiia</taxon>
        <taxon>Verrucomicrobiales</taxon>
        <taxon>Verrucomicrobiaceae</taxon>
        <taxon>Luteolibacter</taxon>
    </lineage>
</organism>
<gene>
    <name evidence="2" type="ORF">OJ996_23250</name>
</gene>
<proteinExistence type="predicted"/>
<dbReference type="Proteomes" id="UP001165653">
    <property type="component" value="Unassembled WGS sequence"/>
</dbReference>
<protein>
    <submittedName>
        <fullName evidence="2">Uncharacterized protein</fullName>
    </submittedName>
</protein>
<comment type="caution">
    <text evidence="2">The sequence shown here is derived from an EMBL/GenBank/DDBJ whole genome shotgun (WGS) entry which is preliminary data.</text>
</comment>
<keyword evidence="1" id="KW-0472">Membrane</keyword>
<accession>A0ABT3G9K8</accession>
<evidence type="ECO:0000313" key="3">
    <source>
        <dbReference type="Proteomes" id="UP001165653"/>
    </source>
</evidence>
<reference evidence="2" key="1">
    <citation type="submission" date="2022-10" db="EMBL/GenBank/DDBJ databases">
        <title>Luteolibacter sp. GHJ8, whole genome shotgun sequencing project.</title>
        <authorList>
            <person name="Zhao G."/>
            <person name="Shen L."/>
        </authorList>
    </citation>
    <scope>NUCLEOTIDE SEQUENCE</scope>
    <source>
        <strain evidence="2">GHJ8</strain>
    </source>
</reference>
<feature type="transmembrane region" description="Helical" evidence="1">
    <location>
        <begin position="20"/>
        <end position="40"/>
    </location>
</feature>
<feature type="transmembrane region" description="Helical" evidence="1">
    <location>
        <begin position="46"/>
        <end position="74"/>
    </location>
</feature>
<dbReference type="RefSeq" id="WP_264516101.1">
    <property type="nucleotide sequence ID" value="NZ_JAPDDR010000016.1"/>
</dbReference>